<dbReference type="AlphaFoldDB" id="A0A4S8LGW9"/>
<reference evidence="1 2" key="1">
    <citation type="journal article" date="2019" name="Nat. Ecol. Evol.">
        <title>Megaphylogeny resolves global patterns of mushroom evolution.</title>
        <authorList>
            <person name="Varga T."/>
            <person name="Krizsan K."/>
            <person name="Foldi C."/>
            <person name="Dima B."/>
            <person name="Sanchez-Garcia M."/>
            <person name="Sanchez-Ramirez S."/>
            <person name="Szollosi G.J."/>
            <person name="Szarkandi J.G."/>
            <person name="Papp V."/>
            <person name="Albert L."/>
            <person name="Andreopoulos W."/>
            <person name="Angelini C."/>
            <person name="Antonin V."/>
            <person name="Barry K.W."/>
            <person name="Bougher N.L."/>
            <person name="Buchanan P."/>
            <person name="Buyck B."/>
            <person name="Bense V."/>
            <person name="Catcheside P."/>
            <person name="Chovatia M."/>
            <person name="Cooper J."/>
            <person name="Damon W."/>
            <person name="Desjardin D."/>
            <person name="Finy P."/>
            <person name="Geml J."/>
            <person name="Haridas S."/>
            <person name="Hughes K."/>
            <person name="Justo A."/>
            <person name="Karasinski D."/>
            <person name="Kautmanova I."/>
            <person name="Kiss B."/>
            <person name="Kocsube S."/>
            <person name="Kotiranta H."/>
            <person name="LaButti K.M."/>
            <person name="Lechner B.E."/>
            <person name="Liimatainen K."/>
            <person name="Lipzen A."/>
            <person name="Lukacs Z."/>
            <person name="Mihaltcheva S."/>
            <person name="Morgado L.N."/>
            <person name="Niskanen T."/>
            <person name="Noordeloos M.E."/>
            <person name="Ohm R.A."/>
            <person name="Ortiz-Santana B."/>
            <person name="Ovrebo C."/>
            <person name="Racz N."/>
            <person name="Riley R."/>
            <person name="Savchenko A."/>
            <person name="Shiryaev A."/>
            <person name="Soop K."/>
            <person name="Spirin V."/>
            <person name="Szebenyi C."/>
            <person name="Tomsovsky M."/>
            <person name="Tulloss R.E."/>
            <person name="Uehling J."/>
            <person name="Grigoriev I.V."/>
            <person name="Vagvolgyi C."/>
            <person name="Papp T."/>
            <person name="Martin F.M."/>
            <person name="Miettinen O."/>
            <person name="Hibbett D.S."/>
            <person name="Nagy L.G."/>
        </authorList>
    </citation>
    <scope>NUCLEOTIDE SEQUENCE [LARGE SCALE GENOMIC DNA]</scope>
    <source>
        <strain evidence="1 2">CBS 962.96</strain>
    </source>
</reference>
<name>A0A4S8LGW9_DENBC</name>
<evidence type="ECO:0000313" key="1">
    <source>
        <dbReference type="EMBL" id="THU88277.1"/>
    </source>
</evidence>
<proteinExistence type="predicted"/>
<gene>
    <name evidence="1" type="ORF">K435DRAFT_680156</name>
</gene>
<dbReference type="OrthoDB" id="3261052at2759"/>
<dbReference type="Proteomes" id="UP000297245">
    <property type="component" value="Unassembled WGS sequence"/>
</dbReference>
<dbReference type="EMBL" id="ML179415">
    <property type="protein sequence ID" value="THU88277.1"/>
    <property type="molecule type" value="Genomic_DNA"/>
</dbReference>
<accession>A0A4S8LGW9</accession>
<evidence type="ECO:0000313" key="2">
    <source>
        <dbReference type="Proteomes" id="UP000297245"/>
    </source>
</evidence>
<protein>
    <recommendedName>
        <fullName evidence="3">MULE transposase domain-containing protein</fullName>
    </recommendedName>
</protein>
<organism evidence="1 2">
    <name type="scientific">Dendrothele bispora (strain CBS 962.96)</name>
    <dbReference type="NCBI Taxonomy" id="1314807"/>
    <lineage>
        <taxon>Eukaryota</taxon>
        <taxon>Fungi</taxon>
        <taxon>Dikarya</taxon>
        <taxon>Basidiomycota</taxon>
        <taxon>Agaricomycotina</taxon>
        <taxon>Agaricomycetes</taxon>
        <taxon>Agaricomycetidae</taxon>
        <taxon>Agaricales</taxon>
        <taxon>Agaricales incertae sedis</taxon>
        <taxon>Dendrothele</taxon>
    </lineage>
</organism>
<feature type="non-terminal residue" evidence="1">
    <location>
        <position position="1"/>
    </location>
</feature>
<sequence length="345" mass="40514">QFRIGIKCPYAIQVLLLYGAECGIGLDSSYRHKNENRAPVTFMVTTDENERMVPGPVFVSGDVKTETLIIFLAKVKELVESMAEDIVNDTAMIDEALRLHQEELIANADAVLNSGEWVPLFFMIDKCRAEYHAILHVWPGACIRLCQFHVIQSILRWEDEKGDPEARRPSLKQPKQHMLLYAFRDLQRAYDEDTCEEEKGLFLRRIREKIVPNGKNKDAEVDTITIYFERNWFDPFWRDLWTDIGLPAGHNRDRISTNNFTERAFKTFDQIFLDNRANKSMYRLILIISNEWFEYCRQWHPNYAKRPAKEYVEMMQRAHEIWNSGVGIVYIGTDEKSREIWRVAP</sequence>
<evidence type="ECO:0008006" key="3">
    <source>
        <dbReference type="Google" id="ProtNLM"/>
    </source>
</evidence>
<keyword evidence="2" id="KW-1185">Reference proteome</keyword>